<evidence type="ECO:0000259" key="3">
    <source>
        <dbReference type="PROSITE" id="PS50988"/>
    </source>
</evidence>
<feature type="domain" description="TROVE" evidence="3">
    <location>
        <begin position="53"/>
        <end position="435"/>
    </location>
</feature>
<dbReference type="Pfam" id="PF19334">
    <property type="entry name" value="DUF5920"/>
    <property type="match status" value="1"/>
</dbReference>
<organism evidence="4 5">
    <name type="scientific">Oryzias melastigma</name>
    <name type="common">Marine medaka</name>
    <dbReference type="NCBI Taxonomy" id="30732"/>
    <lineage>
        <taxon>Eukaryota</taxon>
        <taxon>Metazoa</taxon>
        <taxon>Chordata</taxon>
        <taxon>Craniata</taxon>
        <taxon>Vertebrata</taxon>
        <taxon>Euteleostomi</taxon>
        <taxon>Actinopterygii</taxon>
        <taxon>Neopterygii</taxon>
        <taxon>Teleostei</taxon>
        <taxon>Neoteleostei</taxon>
        <taxon>Acanthomorphata</taxon>
        <taxon>Ovalentaria</taxon>
        <taxon>Atherinomorphae</taxon>
        <taxon>Beloniformes</taxon>
        <taxon>Adrianichthyidae</taxon>
        <taxon>Oryziinae</taxon>
        <taxon>Oryzias</taxon>
    </lineage>
</organism>
<dbReference type="InterPro" id="IPR008858">
    <property type="entry name" value="TROVE_dom"/>
</dbReference>
<evidence type="ECO:0000256" key="1">
    <source>
        <dbReference type="SAM" id="Coils"/>
    </source>
</evidence>
<reference evidence="4" key="2">
    <citation type="submission" date="2025-09" db="UniProtKB">
        <authorList>
            <consortium name="Ensembl"/>
        </authorList>
    </citation>
    <scope>IDENTIFICATION</scope>
</reference>
<dbReference type="Proteomes" id="UP000261560">
    <property type="component" value="Unplaced"/>
</dbReference>
<proteinExistence type="predicted"/>
<dbReference type="PANTHER" id="PTHR44791">
    <property type="entry name" value="TELOMERASE PROTEIN COMPONENT 1 TEP1"/>
    <property type="match status" value="1"/>
</dbReference>
<name>A0A3B3CTZ6_ORYME</name>
<dbReference type="GO" id="GO:0070034">
    <property type="term" value="F:telomerase RNA binding"/>
    <property type="evidence" value="ECO:0007669"/>
    <property type="project" value="TreeGrafter"/>
</dbReference>
<dbReference type="PROSITE" id="PS50988">
    <property type="entry name" value="TROVE"/>
    <property type="match status" value="1"/>
</dbReference>
<dbReference type="Ensembl" id="ENSOMET00000036283.1">
    <property type="protein sequence ID" value="ENSOMEP00000020815.1"/>
    <property type="gene ID" value="ENSOMEG00000022723.1"/>
</dbReference>
<dbReference type="PANTHER" id="PTHR44791:SF1">
    <property type="entry name" value="TELOMERASE PROTEIN COMPONENT 1"/>
    <property type="match status" value="1"/>
</dbReference>
<dbReference type="PaxDb" id="30732-ENSOMEP00000020815"/>
<evidence type="ECO:0000313" key="5">
    <source>
        <dbReference type="Proteomes" id="UP000261560"/>
    </source>
</evidence>
<feature type="coiled-coil region" evidence="1">
    <location>
        <begin position="721"/>
        <end position="748"/>
    </location>
</feature>
<keyword evidence="1" id="KW-0175">Coiled coil</keyword>
<dbReference type="InterPro" id="IPR025139">
    <property type="entry name" value="DUF4062"/>
</dbReference>
<dbReference type="Pfam" id="PF13271">
    <property type="entry name" value="DUF4062"/>
    <property type="match status" value="1"/>
</dbReference>
<dbReference type="Pfam" id="PF05731">
    <property type="entry name" value="TROVE"/>
    <property type="match status" value="1"/>
</dbReference>
<dbReference type="GeneTree" id="ENSGT00940000167043"/>
<accession>A0A3B3CTZ6</accession>
<dbReference type="InterPro" id="IPR045804">
    <property type="entry name" value="DUF5920"/>
</dbReference>
<feature type="compositionally biased region" description="Polar residues" evidence="2">
    <location>
        <begin position="1"/>
        <end position="10"/>
    </location>
</feature>
<evidence type="ECO:0000256" key="2">
    <source>
        <dbReference type="SAM" id="MobiDB-lite"/>
    </source>
</evidence>
<dbReference type="STRING" id="30732.ENSOMEP00000020815"/>
<dbReference type="SUPFAM" id="SSF52540">
    <property type="entry name" value="P-loop containing nucleoside triphosphate hydrolases"/>
    <property type="match status" value="1"/>
</dbReference>
<dbReference type="SUPFAM" id="SSF140864">
    <property type="entry name" value="TROVE domain-like"/>
    <property type="match status" value="1"/>
</dbReference>
<protein>
    <recommendedName>
        <fullName evidence="3">TROVE domain-containing protein</fullName>
    </recommendedName>
</protein>
<dbReference type="InterPro" id="IPR027417">
    <property type="entry name" value="P-loop_NTPase"/>
</dbReference>
<dbReference type="AlphaFoldDB" id="A0A3B3CTZ6"/>
<feature type="region of interest" description="Disordered" evidence="2">
    <location>
        <begin position="1"/>
        <end position="27"/>
    </location>
</feature>
<evidence type="ECO:0000313" key="4">
    <source>
        <dbReference type="Ensembl" id="ENSOMEP00000020815.1"/>
    </source>
</evidence>
<reference evidence="4" key="1">
    <citation type="submission" date="2025-08" db="UniProtKB">
        <authorList>
            <consortium name="Ensembl"/>
        </authorList>
    </citation>
    <scope>IDENTIFICATION</scope>
</reference>
<keyword evidence="5" id="KW-1185">Reference proteome</keyword>
<dbReference type="GO" id="GO:0005697">
    <property type="term" value="C:telomerase holoenzyme complex"/>
    <property type="evidence" value="ECO:0007669"/>
    <property type="project" value="TreeGrafter"/>
</dbReference>
<sequence length="1001" mass="112852">MKALTMQQANLVPGAPPPWSTSVTNPASNYSPNLENKVLAQSATMKSQLITCPAQPSCCPALQPSKLASTSSLLSASALSSTSSSPLLSTQNKLLTERPLRPSFPLTSSVAVYTRQELNIRITANFILAFAANLPSTKPHVRRYFCAAVQLPSDWLEVVRIYSTVSPRGRLRSLPMCLKKAMADKFKQFSEYQLAKYNTRKHRCKHSTKKRKGKVEWTYFRPPVDKKQSEFNMKKMIKRLHINDPAEHVMAILGKKYPRDLKSFTHSGLKGAWDRDRAGQRMKLKEPRTWEQLLSAEGNKAATWEKLIDSKSLPFMAMLRNLRNMIIKGISEAHHKKILSRLTNQKAVVQSRQFPFRFLSAYKVIMVLRAEGKTHHHFLNKIKKFLSVEKIKFVADLTSCSSQKLFSVELLDRYRSALETAVQISCRYNVPPLPGKTVILLPDVPGDGFPPCSSVQVSEVAALLSLMIRSSAEDCQLCIYEDSHCEEAKLESDVLLENVKAVIQQMKVSLNSRTFMSHISSVFSACMARFVAERGSSRLLEHVENMDKKYKIPPPEGAKGPESPNSFLSLPASPKWQGVRVFISSTFRDMHAERDVLVRSVFPELRRRAMPHRLHLQEVELRWGVTEEESERAVELCLSEVCRSHMLVGILGERYGQVPPRPVLPELPQYNWLSSAPAGMSITEMEIRQFQALYPDTANQRMFCYFRDPNLFFRSIPVAWRSSFAAESKEAEEKIKSLKTRLLSSEVKVTENYSCEWGGVVDGSPYLKHLEDFGKAVLEDLWAAVQNIFLEKGEETEASSDVLEQEVHQEALHRQFFGRAKLLSGAEEMVKQICPKGGMVVIEAGPGEGKTLFMVKLTCLNPYLDLLSEFHSMLSSTEKSRRVVLLVDGADLIQDGKGRLSSDWIPQQLPQGVCLVLSMASKAALLQTLTKKRGAVLFSLGPLTMPDRKEIVRKELDAFGKKLSDSAFNNQVVFQRQSRMSPLFLHLACDDLRNFASFDKV</sequence>
<dbReference type="OMA" id="AMVDKFK"/>
<dbReference type="InterPro" id="IPR037214">
    <property type="entry name" value="TROVE_dom_sf"/>
</dbReference>
<dbReference type="GO" id="GO:0000722">
    <property type="term" value="P:telomere maintenance via recombination"/>
    <property type="evidence" value="ECO:0007669"/>
    <property type="project" value="TreeGrafter"/>
</dbReference>
<dbReference type="GO" id="GO:0003720">
    <property type="term" value="F:telomerase activity"/>
    <property type="evidence" value="ECO:0007669"/>
    <property type="project" value="TreeGrafter"/>
</dbReference>
<dbReference type="InterPro" id="IPR052652">
    <property type="entry name" value="Telomerase_Complex_Comp"/>
</dbReference>